<evidence type="ECO:0000313" key="2">
    <source>
        <dbReference type="EMBL" id="GHC66799.1"/>
    </source>
</evidence>
<dbReference type="SUPFAM" id="SSF49899">
    <property type="entry name" value="Concanavalin A-like lectins/glucanases"/>
    <property type="match status" value="1"/>
</dbReference>
<dbReference type="InterPro" id="IPR013320">
    <property type="entry name" value="ConA-like_dom_sf"/>
</dbReference>
<comment type="caution">
    <text evidence="2">The sequence shown here is derived from an EMBL/GenBank/DDBJ whole genome shotgun (WGS) entry which is preliminary data.</text>
</comment>
<feature type="signal peptide" evidence="1">
    <location>
        <begin position="1"/>
        <end position="26"/>
    </location>
</feature>
<accession>A0A918TWW6</accession>
<dbReference type="AlphaFoldDB" id="A0A918TWW6"/>
<name>A0A918TWW6_9BACT</name>
<evidence type="ECO:0000256" key="1">
    <source>
        <dbReference type="SAM" id="SignalP"/>
    </source>
</evidence>
<dbReference type="Gene3D" id="2.60.120.200">
    <property type="match status" value="1"/>
</dbReference>
<dbReference type="RefSeq" id="WP_189574050.1">
    <property type="nucleotide sequence ID" value="NZ_BMXI01000022.1"/>
</dbReference>
<gene>
    <name evidence="2" type="ORF">GCM10007100_38360</name>
</gene>
<organism evidence="2 3">
    <name type="scientific">Roseibacillus persicicus</name>
    <dbReference type="NCBI Taxonomy" id="454148"/>
    <lineage>
        <taxon>Bacteria</taxon>
        <taxon>Pseudomonadati</taxon>
        <taxon>Verrucomicrobiota</taxon>
        <taxon>Verrucomicrobiia</taxon>
        <taxon>Verrucomicrobiales</taxon>
        <taxon>Verrucomicrobiaceae</taxon>
        <taxon>Roseibacillus</taxon>
    </lineage>
</organism>
<evidence type="ECO:0008006" key="4">
    <source>
        <dbReference type="Google" id="ProtNLM"/>
    </source>
</evidence>
<sequence length="295" mass="31095">MKPNHTLSGVILSNLLLLASSPLAHSAVVEYWDFENGTAGPLTPAGEPSGSGYAEGLNGNRIHGWDSAGGAGYTTDTSPNGGALGLSSANQDGYIFSGDTGETLLGWTSPNWTLEMHARIDDLNGWETLFARMGSSYGAAESDLYFQRRGDQGANGQFRLNYVPNMSGSATNADRLVLNSTISLTQSTWYGIAVSADSTTGTISMFIDDGSGYALDSQLTGLSGDLGVTPGTDNYAFFRDYYNGGQSNNTTGVIDNVRFSDSALEAGDLIPLAIPEPTSSLLGSFGLLALLRRRR</sequence>
<dbReference type="EMBL" id="BMXI01000022">
    <property type="protein sequence ID" value="GHC66799.1"/>
    <property type="molecule type" value="Genomic_DNA"/>
</dbReference>
<dbReference type="Proteomes" id="UP000644507">
    <property type="component" value="Unassembled WGS sequence"/>
</dbReference>
<keyword evidence="1" id="KW-0732">Signal</keyword>
<keyword evidence="3" id="KW-1185">Reference proteome</keyword>
<protein>
    <recommendedName>
        <fullName evidence="4">PEP-CTERM protein-sorting domain-containing protein</fullName>
    </recommendedName>
</protein>
<feature type="chain" id="PRO_5038070847" description="PEP-CTERM protein-sorting domain-containing protein" evidence="1">
    <location>
        <begin position="27"/>
        <end position="295"/>
    </location>
</feature>
<dbReference type="Pfam" id="PF13385">
    <property type="entry name" value="Laminin_G_3"/>
    <property type="match status" value="1"/>
</dbReference>
<proteinExistence type="predicted"/>
<reference evidence="2" key="1">
    <citation type="journal article" date="2014" name="Int. J. Syst. Evol. Microbiol.">
        <title>Complete genome sequence of Corynebacterium casei LMG S-19264T (=DSM 44701T), isolated from a smear-ripened cheese.</title>
        <authorList>
            <consortium name="US DOE Joint Genome Institute (JGI-PGF)"/>
            <person name="Walter F."/>
            <person name="Albersmeier A."/>
            <person name="Kalinowski J."/>
            <person name="Ruckert C."/>
        </authorList>
    </citation>
    <scope>NUCLEOTIDE SEQUENCE</scope>
    <source>
        <strain evidence="2">KCTC 12988</strain>
    </source>
</reference>
<reference evidence="2" key="2">
    <citation type="submission" date="2020-09" db="EMBL/GenBank/DDBJ databases">
        <authorList>
            <person name="Sun Q."/>
            <person name="Kim S."/>
        </authorList>
    </citation>
    <scope>NUCLEOTIDE SEQUENCE</scope>
    <source>
        <strain evidence="2">KCTC 12988</strain>
    </source>
</reference>
<evidence type="ECO:0000313" key="3">
    <source>
        <dbReference type="Proteomes" id="UP000644507"/>
    </source>
</evidence>